<feature type="non-terminal residue" evidence="5">
    <location>
        <position position="255"/>
    </location>
</feature>
<protein>
    <recommendedName>
        <fullName evidence="4">SH3 domain-containing protein</fullName>
    </recommendedName>
</protein>
<dbReference type="Pfam" id="PF00018">
    <property type="entry name" value="SH3_1"/>
    <property type="match status" value="3"/>
</dbReference>
<sequence>MGILLGDYVKVISPFEGEVPSDLPLSVGDVIKITDVIDDNWVTGQKVGANASPGNFPVTFVEHLVLPSIRTGQKVFLVLEDFPAEQSGDLDLTKGDIILGTEPVDAAWWKGKNGPLKGIFPLSFVTEIELDCGPRSRSASSRSNSLVSGFYKDSPDKEYGGFAGLKVPFFARALVDISPQLDGELAFQLGDLIEITDVIDGDWFYGRCHNKEGLVSAVCVEILEAADDTFGNRKDEDGQIFHPVPPSYGGEKRHG</sequence>
<evidence type="ECO:0000313" key="5">
    <source>
        <dbReference type="EMBL" id="CAL1529615.1"/>
    </source>
</evidence>
<dbReference type="InterPro" id="IPR036028">
    <property type="entry name" value="SH3-like_dom_sf"/>
</dbReference>
<dbReference type="InterPro" id="IPR050384">
    <property type="entry name" value="Endophilin_SH3RF"/>
</dbReference>
<dbReference type="SMART" id="SM00326">
    <property type="entry name" value="SH3"/>
    <property type="match status" value="3"/>
</dbReference>
<dbReference type="SUPFAM" id="SSF50044">
    <property type="entry name" value="SH3-domain"/>
    <property type="match status" value="3"/>
</dbReference>
<dbReference type="EMBL" id="CAXITT010000051">
    <property type="protein sequence ID" value="CAL1529615.1"/>
    <property type="molecule type" value="Genomic_DNA"/>
</dbReference>
<proteinExistence type="predicted"/>
<feature type="region of interest" description="Disordered" evidence="3">
    <location>
        <begin position="234"/>
        <end position="255"/>
    </location>
</feature>
<dbReference type="PROSITE" id="PS50002">
    <property type="entry name" value="SH3"/>
    <property type="match status" value="3"/>
</dbReference>
<keyword evidence="6" id="KW-1185">Reference proteome</keyword>
<evidence type="ECO:0000313" key="6">
    <source>
        <dbReference type="Proteomes" id="UP001497497"/>
    </source>
</evidence>
<dbReference type="PANTHER" id="PTHR14167:SF48">
    <property type="entry name" value="SH3 DOMAIN-CONTAINING PROTEIN 19"/>
    <property type="match status" value="1"/>
</dbReference>
<comment type="caution">
    <text evidence="5">The sequence shown here is derived from an EMBL/GenBank/DDBJ whole genome shotgun (WGS) entry which is preliminary data.</text>
</comment>
<feature type="domain" description="SH3" evidence="4">
    <location>
        <begin position="71"/>
        <end position="130"/>
    </location>
</feature>
<reference evidence="5 6" key="1">
    <citation type="submission" date="2024-04" db="EMBL/GenBank/DDBJ databases">
        <authorList>
            <consortium name="Genoscope - CEA"/>
            <person name="William W."/>
        </authorList>
    </citation>
    <scope>NUCLEOTIDE SEQUENCE [LARGE SCALE GENOMIC DNA]</scope>
</reference>
<keyword evidence="1 2" id="KW-0728">SH3 domain</keyword>
<gene>
    <name evidence="5" type="ORF">GSLYS_00003770001</name>
</gene>
<dbReference type="AlphaFoldDB" id="A0AAV2H8U2"/>
<name>A0AAV2H8U2_LYMST</name>
<organism evidence="5 6">
    <name type="scientific">Lymnaea stagnalis</name>
    <name type="common">Great pond snail</name>
    <name type="synonym">Helix stagnalis</name>
    <dbReference type="NCBI Taxonomy" id="6523"/>
    <lineage>
        <taxon>Eukaryota</taxon>
        <taxon>Metazoa</taxon>
        <taxon>Spiralia</taxon>
        <taxon>Lophotrochozoa</taxon>
        <taxon>Mollusca</taxon>
        <taxon>Gastropoda</taxon>
        <taxon>Heterobranchia</taxon>
        <taxon>Euthyneura</taxon>
        <taxon>Panpulmonata</taxon>
        <taxon>Hygrophila</taxon>
        <taxon>Lymnaeoidea</taxon>
        <taxon>Lymnaeidae</taxon>
        <taxon>Lymnaea</taxon>
    </lineage>
</organism>
<evidence type="ECO:0000256" key="2">
    <source>
        <dbReference type="PROSITE-ProRule" id="PRU00192"/>
    </source>
</evidence>
<feature type="domain" description="SH3" evidence="4">
    <location>
        <begin position="166"/>
        <end position="225"/>
    </location>
</feature>
<evidence type="ECO:0000259" key="4">
    <source>
        <dbReference type="PROSITE" id="PS50002"/>
    </source>
</evidence>
<dbReference type="PANTHER" id="PTHR14167">
    <property type="entry name" value="SH3 DOMAIN-CONTAINING"/>
    <property type="match status" value="1"/>
</dbReference>
<dbReference type="InterPro" id="IPR001452">
    <property type="entry name" value="SH3_domain"/>
</dbReference>
<accession>A0AAV2H8U2</accession>
<feature type="domain" description="SH3" evidence="4">
    <location>
        <begin position="4"/>
        <end position="66"/>
    </location>
</feature>
<evidence type="ECO:0000256" key="1">
    <source>
        <dbReference type="ARBA" id="ARBA00022443"/>
    </source>
</evidence>
<dbReference type="Proteomes" id="UP001497497">
    <property type="component" value="Unassembled WGS sequence"/>
</dbReference>
<evidence type="ECO:0000256" key="3">
    <source>
        <dbReference type="SAM" id="MobiDB-lite"/>
    </source>
</evidence>
<dbReference type="Gene3D" id="2.30.30.40">
    <property type="entry name" value="SH3 Domains"/>
    <property type="match status" value="3"/>
</dbReference>